<name>A0A8J2IS34_FUSEQ</name>
<proteinExistence type="predicted"/>
<reference evidence="2" key="1">
    <citation type="submission" date="2021-05" db="EMBL/GenBank/DDBJ databases">
        <authorList>
            <person name="Khan N."/>
        </authorList>
    </citation>
    <scope>NUCLEOTIDE SEQUENCE</scope>
</reference>
<accession>A0A8J2IS34</accession>
<feature type="chain" id="PRO_5035147203" evidence="1">
    <location>
        <begin position="20"/>
        <end position="236"/>
    </location>
</feature>
<protein>
    <submittedName>
        <fullName evidence="2">Uncharacterized protein</fullName>
    </submittedName>
</protein>
<feature type="signal peptide" evidence="1">
    <location>
        <begin position="1"/>
        <end position="19"/>
    </location>
</feature>
<evidence type="ECO:0000313" key="2">
    <source>
        <dbReference type="EMBL" id="CAG7560656.1"/>
    </source>
</evidence>
<gene>
    <name evidence="2" type="ORF">FEQUK3_LOCUS6405</name>
</gene>
<comment type="caution">
    <text evidence="2">The sequence shown here is derived from an EMBL/GenBank/DDBJ whole genome shotgun (WGS) entry which is preliminary data.</text>
</comment>
<dbReference type="Proteomes" id="UP000693738">
    <property type="component" value="Unassembled WGS sequence"/>
</dbReference>
<dbReference type="AlphaFoldDB" id="A0A8J2IS34"/>
<evidence type="ECO:0000256" key="1">
    <source>
        <dbReference type="SAM" id="SignalP"/>
    </source>
</evidence>
<sequence length="236" mass="26143">MKPFSLLGLVASFAGVCSANFDLYIQIATFYNGPDFSQVQRQWAIYESDPSCGQAVDQPWYYDSDDVSGATGVRCSGSGCDPTGAASEITELEMNLGFGNDVWHWTIYKDRPRGQNGGYLMYGLDGNTYGECILFPGDSWTCDQEAFLILNGARKFRCLTQYTMDTENTEALELYMKDADTSEKLDTSTNAANLLGVDKVVHLKSQAGHVASKWITGTQAKYVPELEQRDWAASYQ</sequence>
<organism evidence="2 3">
    <name type="scientific">Fusarium equiseti</name>
    <name type="common">Fusarium scirpi</name>
    <dbReference type="NCBI Taxonomy" id="61235"/>
    <lineage>
        <taxon>Eukaryota</taxon>
        <taxon>Fungi</taxon>
        <taxon>Dikarya</taxon>
        <taxon>Ascomycota</taxon>
        <taxon>Pezizomycotina</taxon>
        <taxon>Sordariomycetes</taxon>
        <taxon>Hypocreomycetidae</taxon>
        <taxon>Hypocreales</taxon>
        <taxon>Nectriaceae</taxon>
        <taxon>Fusarium</taxon>
        <taxon>Fusarium incarnatum-equiseti species complex</taxon>
    </lineage>
</organism>
<keyword evidence="1" id="KW-0732">Signal</keyword>
<evidence type="ECO:0000313" key="3">
    <source>
        <dbReference type="Proteomes" id="UP000693738"/>
    </source>
</evidence>
<dbReference type="EMBL" id="CAJSTJ010000136">
    <property type="protein sequence ID" value="CAG7560656.1"/>
    <property type="molecule type" value="Genomic_DNA"/>
</dbReference>